<dbReference type="Gene3D" id="1.10.510.10">
    <property type="entry name" value="Transferase(Phosphotransferase) domain 1"/>
    <property type="match status" value="1"/>
</dbReference>
<dbReference type="GO" id="GO:0072354">
    <property type="term" value="F:histone H3T3 kinase activity"/>
    <property type="evidence" value="ECO:0007669"/>
    <property type="project" value="TreeGrafter"/>
</dbReference>
<dbReference type="STRING" id="984486.A0A1E3QJ15"/>
<evidence type="ECO:0000259" key="10">
    <source>
        <dbReference type="SMART" id="SM01331"/>
    </source>
</evidence>
<dbReference type="SUPFAM" id="SSF56112">
    <property type="entry name" value="Protein kinase-like (PK-like)"/>
    <property type="match status" value="1"/>
</dbReference>
<feature type="compositionally biased region" description="Low complexity" evidence="9">
    <location>
        <begin position="263"/>
        <end position="289"/>
    </location>
</feature>
<feature type="compositionally biased region" description="Polar residues" evidence="9">
    <location>
        <begin position="202"/>
        <end position="214"/>
    </location>
</feature>
<dbReference type="GO" id="GO:0000278">
    <property type="term" value="P:mitotic cell cycle"/>
    <property type="evidence" value="ECO:0007669"/>
    <property type="project" value="TreeGrafter"/>
</dbReference>
<dbReference type="RefSeq" id="XP_018983007.1">
    <property type="nucleotide sequence ID" value="XM_019129889.1"/>
</dbReference>
<accession>A0A1E3QJ15</accession>
<evidence type="ECO:0000256" key="6">
    <source>
        <dbReference type="ARBA" id="ARBA00022840"/>
    </source>
</evidence>
<organism evidence="11 12">
    <name type="scientific">Babjeviella inositovora NRRL Y-12698</name>
    <dbReference type="NCBI Taxonomy" id="984486"/>
    <lineage>
        <taxon>Eukaryota</taxon>
        <taxon>Fungi</taxon>
        <taxon>Dikarya</taxon>
        <taxon>Ascomycota</taxon>
        <taxon>Saccharomycotina</taxon>
        <taxon>Pichiomycetes</taxon>
        <taxon>Serinales incertae sedis</taxon>
        <taxon>Babjeviella</taxon>
    </lineage>
</organism>
<evidence type="ECO:0000256" key="2">
    <source>
        <dbReference type="ARBA" id="ARBA00022527"/>
    </source>
</evidence>
<keyword evidence="5" id="KW-0418">Kinase</keyword>
<keyword evidence="2" id="KW-0723">Serine/threonine-protein kinase</keyword>
<name>A0A1E3QJ15_9ASCO</name>
<dbReference type="PANTHER" id="PTHR24419:SF18">
    <property type="entry name" value="SERINE_THREONINE-PROTEIN KINASE HASPIN"/>
    <property type="match status" value="1"/>
</dbReference>
<dbReference type="GO" id="GO:0035556">
    <property type="term" value="P:intracellular signal transduction"/>
    <property type="evidence" value="ECO:0007669"/>
    <property type="project" value="TreeGrafter"/>
</dbReference>
<evidence type="ECO:0000256" key="8">
    <source>
        <dbReference type="ARBA" id="ARBA00048679"/>
    </source>
</evidence>
<sequence length="676" mass="75907">MLKQYGKRRNTRQYDLDDLWDTFKEHEISDTSFAQNSDDEEPSPGISYGIQPPVFAAFNDSPLARDADIVSLELVPLEVPRVRAREPLALLSPNVHRMVHLEQDKPNPHVHTRTTTAYRISAPMNPRKEVIDATGRSSSVPMTTHSIQTAPDRELRAASNPTHRRSISTSILESDAIAKGKKLLRRMSQSFRGPVVTEARQRSPTRNPPRSSISLFEKKPKYQFPGISQPVLHQSSQKKIENKFGSSVISLNEGVIARETRSRNVSNSSTGTTRTTTNGSGSDKTKPVAVSSAPAVRSFVSSRARSSSATADHHLHPLLALTSSPHVTPFLSFINSRLPRFQLSKLAESTYSEVFLEASFSGDARHVLKIVPFAAHAAVCTQDLVQELQITQHLSHLDGFVKYTSSHVVQGSYPELLLRLWDRYGRSNSSENARPDGFSATQMFLVIELEYAGTDLERFPVQDWQQASRIFWLVARTLALGEVEHKFEHRDLHWGNITIKEHVNYQKLAEMDVAMGEDPTATELEVTVIDFTLSKLKLDTQVVWKPLDDPELFTGKGDYQFEIYRFMKADYLQRARRNGVDWSVDLKSNVYWLHYLADKLLNHKLLVAIARDGNGPANPHHAVDVARETRCYEALKMCHRILDPRGARHARNVSCDSFAGAGAFVAWARGMGVVDV</sequence>
<evidence type="ECO:0000256" key="4">
    <source>
        <dbReference type="ARBA" id="ARBA00022741"/>
    </source>
</evidence>
<proteinExistence type="predicted"/>
<dbReference type="GO" id="GO:0005634">
    <property type="term" value="C:nucleus"/>
    <property type="evidence" value="ECO:0007669"/>
    <property type="project" value="TreeGrafter"/>
</dbReference>
<dbReference type="GO" id="GO:0005524">
    <property type="term" value="F:ATP binding"/>
    <property type="evidence" value="ECO:0007669"/>
    <property type="project" value="UniProtKB-KW"/>
</dbReference>
<comment type="catalytic activity">
    <reaction evidence="8">
        <text>L-seryl-[protein] + ATP = O-phospho-L-seryl-[protein] + ADP + H(+)</text>
        <dbReference type="Rhea" id="RHEA:17989"/>
        <dbReference type="Rhea" id="RHEA-COMP:9863"/>
        <dbReference type="Rhea" id="RHEA-COMP:11604"/>
        <dbReference type="ChEBI" id="CHEBI:15378"/>
        <dbReference type="ChEBI" id="CHEBI:29999"/>
        <dbReference type="ChEBI" id="CHEBI:30616"/>
        <dbReference type="ChEBI" id="CHEBI:83421"/>
        <dbReference type="ChEBI" id="CHEBI:456216"/>
        <dbReference type="EC" id="2.7.11.1"/>
    </reaction>
</comment>
<dbReference type="PANTHER" id="PTHR24419">
    <property type="entry name" value="INTERLEUKIN-1 RECEPTOR-ASSOCIATED KINASE"/>
    <property type="match status" value="1"/>
</dbReference>
<evidence type="ECO:0000256" key="5">
    <source>
        <dbReference type="ARBA" id="ARBA00022777"/>
    </source>
</evidence>
<dbReference type="InterPro" id="IPR024604">
    <property type="entry name" value="GSG2_C"/>
</dbReference>
<evidence type="ECO:0000313" key="11">
    <source>
        <dbReference type="EMBL" id="ODQ77679.1"/>
    </source>
</evidence>
<dbReference type="InterPro" id="IPR011009">
    <property type="entry name" value="Kinase-like_dom_sf"/>
</dbReference>
<keyword evidence="4" id="KW-0547">Nucleotide-binding</keyword>
<dbReference type="GO" id="GO:0005737">
    <property type="term" value="C:cytoplasm"/>
    <property type="evidence" value="ECO:0007669"/>
    <property type="project" value="TreeGrafter"/>
</dbReference>
<keyword evidence="12" id="KW-1185">Reference proteome</keyword>
<dbReference type="Pfam" id="PF12330">
    <property type="entry name" value="Haspin_kinase"/>
    <property type="match status" value="1"/>
</dbReference>
<comment type="catalytic activity">
    <reaction evidence="7">
        <text>L-threonyl-[protein] + ATP = O-phospho-L-threonyl-[protein] + ADP + H(+)</text>
        <dbReference type="Rhea" id="RHEA:46608"/>
        <dbReference type="Rhea" id="RHEA-COMP:11060"/>
        <dbReference type="Rhea" id="RHEA-COMP:11605"/>
        <dbReference type="ChEBI" id="CHEBI:15378"/>
        <dbReference type="ChEBI" id="CHEBI:30013"/>
        <dbReference type="ChEBI" id="CHEBI:30616"/>
        <dbReference type="ChEBI" id="CHEBI:61977"/>
        <dbReference type="ChEBI" id="CHEBI:456216"/>
        <dbReference type="EC" id="2.7.11.1"/>
    </reaction>
</comment>
<reference evidence="12" key="1">
    <citation type="submission" date="2016-05" db="EMBL/GenBank/DDBJ databases">
        <title>Comparative genomics of biotechnologically important yeasts.</title>
        <authorList>
            <consortium name="DOE Joint Genome Institute"/>
            <person name="Riley R."/>
            <person name="Haridas S."/>
            <person name="Wolfe K.H."/>
            <person name="Lopes M.R."/>
            <person name="Hittinger C.T."/>
            <person name="Goker M."/>
            <person name="Salamov A."/>
            <person name="Wisecaver J."/>
            <person name="Long T.M."/>
            <person name="Aerts A.L."/>
            <person name="Barry K."/>
            <person name="Choi C."/>
            <person name="Clum A."/>
            <person name="Coughlan A.Y."/>
            <person name="Deshpande S."/>
            <person name="Douglass A.P."/>
            <person name="Hanson S.J."/>
            <person name="Klenk H.-P."/>
            <person name="Labutti K."/>
            <person name="Lapidus A."/>
            <person name="Lindquist E."/>
            <person name="Lipzen A."/>
            <person name="Meier-Kolthoff J.P."/>
            <person name="Ohm R.A."/>
            <person name="Otillar R.P."/>
            <person name="Pangilinan J."/>
            <person name="Peng Y."/>
            <person name="Rokas A."/>
            <person name="Rosa C.A."/>
            <person name="Scheuner C."/>
            <person name="Sibirny A.A."/>
            <person name="Slot J.C."/>
            <person name="Stielow J.B."/>
            <person name="Sun H."/>
            <person name="Kurtzman C.P."/>
            <person name="Blackwell M."/>
            <person name="Grigoriev I.V."/>
            <person name="Jeffries T.W."/>
        </authorList>
    </citation>
    <scope>NUCLEOTIDE SEQUENCE [LARGE SCALE GENOMIC DNA]</scope>
    <source>
        <strain evidence="12">NRRL Y-12698</strain>
    </source>
</reference>
<evidence type="ECO:0000256" key="3">
    <source>
        <dbReference type="ARBA" id="ARBA00022679"/>
    </source>
</evidence>
<dbReference type="Proteomes" id="UP000094336">
    <property type="component" value="Unassembled WGS sequence"/>
</dbReference>
<feature type="region of interest" description="Disordered" evidence="9">
    <location>
        <begin position="260"/>
        <end position="289"/>
    </location>
</feature>
<evidence type="ECO:0000313" key="12">
    <source>
        <dbReference type="Proteomes" id="UP000094336"/>
    </source>
</evidence>
<feature type="domain" description="Serine/threonine-protein kinase haspin C-terminal" evidence="10">
    <location>
        <begin position="550"/>
        <end position="636"/>
    </location>
</feature>
<dbReference type="GeneID" id="30147742"/>
<gene>
    <name evidence="11" type="ORF">BABINDRAFT_163391</name>
</gene>
<protein>
    <recommendedName>
        <fullName evidence="1">non-specific serine/threonine protein kinase</fullName>
        <ecNumber evidence="1">2.7.11.1</ecNumber>
    </recommendedName>
</protein>
<feature type="region of interest" description="Disordered" evidence="9">
    <location>
        <begin position="192"/>
        <end position="218"/>
    </location>
</feature>
<dbReference type="OrthoDB" id="5327538at2759"/>
<dbReference type="SMART" id="SM01331">
    <property type="entry name" value="DUF3635"/>
    <property type="match status" value="1"/>
</dbReference>
<dbReference type="EC" id="2.7.11.1" evidence="1"/>
<evidence type="ECO:0000256" key="7">
    <source>
        <dbReference type="ARBA" id="ARBA00047899"/>
    </source>
</evidence>
<evidence type="ECO:0000256" key="9">
    <source>
        <dbReference type="SAM" id="MobiDB-lite"/>
    </source>
</evidence>
<keyword evidence="6" id="KW-0067">ATP-binding</keyword>
<dbReference type="EMBL" id="KV454439">
    <property type="protein sequence ID" value="ODQ77679.1"/>
    <property type="molecule type" value="Genomic_DNA"/>
</dbReference>
<dbReference type="AlphaFoldDB" id="A0A1E3QJ15"/>
<keyword evidence="3" id="KW-0808">Transferase</keyword>
<evidence type="ECO:0000256" key="1">
    <source>
        <dbReference type="ARBA" id="ARBA00012513"/>
    </source>
</evidence>
<dbReference type="Gene3D" id="3.30.200.20">
    <property type="entry name" value="Phosphorylase Kinase, domain 1"/>
    <property type="match status" value="1"/>
</dbReference>